<keyword evidence="3" id="KW-0804">Transcription</keyword>
<dbReference type="Gene3D" id="1.10.10.60">
    <property type="entry name" value="Homeodomain-like"/>
    <property type="match status" value="1"/>
</dbReference>
<dbReference type="Proteomes" id="UP000321413">
    <property type="component" value="Unassembled WGS sequence"/>
</dbReference>
<gene>
    <name evidence="5" type="ORF">FVD38_23255</name>
</gene>
<keyword evidence="6" id="KW-1185">Reference proteome</keyword>
<dbReference type="PROSITE" id="PS01124">
    <property type="entry name" value="HTH_ARAC_FAMILY_2"/>
    <property type="match status" value="1"/>
</dbReference>
<accession>A0A5C7G035</accession>
<evidence type="ECO:0000256" key="1">
    <source>
        <dbReference type="ARBA" id="ARBA00023015"/>
    </source>
</evidence>
<reference evidence="5 6" key="1">
    <citation type="submission" date="2019-08" db="EMBL/GenBank/DDBJ databases">
        <title>Massilia golmudensis sp. nov., isolated from sand in the Qinghai-Tibetan Plateau.</title>
        <authorList>
            <person name="Zhang B."/>
        </authorList>
    </citation>
    <scope>NUCLEOTIDE SEQUENCE [LARGE SCALE GENOMIC DNA]</scope>
    <source>
        <strain evidence="5 6">GEM5</strain>
    </source>
</reference>
<dbReference type="GO" id="GO:0043565">
    <property type="term" value="F:sequence-specific DNA binding"/>
    <property type="evidence" value="ECO:0007669"/>
    <property type="project" value="InterPro"/>
</dbReference>
<dbReference type="SUPFAM" id="SSF46689">
    <property type="entry name" value="Homeodomain-like"/>
    <property type="match status" value="1"/>
</dbReference>
<evidence type="ECO:0000256" key="3">
    <source>
        <dbReference type="ARBA" id="ARBA00023163"/>
    </source>
</evidence>
<keyword evidence="1" id="KW-0805">Transcription regulation</keyword>
<dbReference type="GO" id="GO:0003700">
    <property type="term" value="F:DNA-binding transcription factor activity"/>
    <property type="evidence" value="ECO:0007669"/>
    <property type="project" value="InterPro"/>
</dbReference>
<evidence type="ECO:0000313" key="5">
    <source>
        <dbReference type="EMBL" id="TXF96759.1"/>
    </source>
</evidence>
<dbReference type="Pfam" id="PF00165">
    <property type="entry name" value="HTH_AraC"/>
    <property type="match status" value="1"/>
</dbReference>
<proteinExistence type="predicted"/>
<evidence type="ECO:0000313" key="6">
    <source>
        <dbReference type="Proteomes" id="UP000321413"/>
    </source>
</evidence>
<dbReference type="InterPro" id="IPR020449">
    <property type="entry name" value="Tscrpt_reg_AraC-type_HTH"/>
</dbReference>
<dbReference type="EMBL" id="VPFD01000033">
    <property type="protein sequence ID" value="TXF96759.1"/>
    <property type="molecule type" value="Genomic_DNA"/>
</dbReference>
<dbReference type="InterPro" id="IPR018060">
    <property type="entry name" value="HTH_AraC"/>
</dbReference>
<name>A0A5C7G035_9BURK</name>
<dbReference type="AlphaFoldDB" id="A0A5C7G035"/>
<protein>
    <submittedName>
        <fullName evidence="5">AraC family transcriptional regulator</fullName>
    </submittedName>
</protein>
<sequence>MNDRFVYNRTGKPSQSSAGTCHLYDKAHRSRCHGCRCQPHCHVTVVAALVGYADQGYFTRRFRLAVGVTPARYARQGGAGRTHAILTPFRLSLRI</sequence>
<dbReference type="PRINTS" id="PR00032">
    <property type="entry name" value="HTHARAC"/>
</dbReference>
<dbReference type="RefSeq" id="WP_147937000.1">
    <property type="nucleotide sequence ID" value="NZ_VPFD01000033.1"/>
</dbReference>
<comment type="caution">
    <text evidence="5">The sequence shown here is derived from an EMBL/GenBank/DDBJ whole genome shotgun (WGS) entry which is preliminary data.</text>
</comment>
<feature type="domain" description="HTH araC/xylS-type" evidence="4">
    <location>
        <begin position="43"/>
        <end position="76"/>
    </location>
</feature>
<evidence type="ECO:0000259" key="4">
    <source>
        <dbReference type="PROSITE" id="PS01124"/>
    </source>
</evidence>
<dbReference type="InterPro" id="IPR009057">
    <property type="entry name" value="Homeodomain-like_sf"/>
</dbReference>
<evidence type="ECO:0000256" key="2">
    <source>
        <dbReference type="ARBA" id="ARBA00023125"/>
    </source>
</evidence>
<organism evidence="5 6">
    <name type="scientific">Massilia arenae</name>
    <dbReference type="NCBI Taxonomy" id="2603288"/>
    <lineage>
        <taxon>Bacteria</taxon>
        <taxon>Pseudomonadati</taxon>
        <taxon>Pseudomonadota</taxon>
        <taxon>Betaproteobacteria</taxon>
        <taxon>Burkholderiales</taxon>
        <taxon>Oxalobacteraceae</taxon>
        <taxon>Telluria group</taxon>
        <taxon>Massilia</taxon>
    </lineage>
</organism>
<keyword evidence="2" id="KW-0238">DNA-binding</keyword>